<protein>
    <submittedName>
        <fullName evidence="2">Uncharacterized protein</fullName>
    </submittedName>
</protein>
<feature type="transmembrane region" description="Helical" evidence="1">
    <location>
        <begin position="12"/>
        <end position="31"/>
    </location>
</feature>
<gene>
    <name evidence="2" type="ORF">BA1DRAFT_00505</name>
</gene>
<dbReference type="PATRIC" id="fig|1393736.3.peg.507"/>
<sequence length="56" mass="6101">MKKKGSKNKGRVKNILNGALILIAVYLPNIGDFDFKKPDIVESQKGTTISIIIGSQ</sequence>
<keyword evidence="1" id="KW-0472">Membrane</keyword>
<dbReference type="RefSeq" id="WP_160169977.1">
    <property type="nucleotide sequence ID" value="NZ_CAWLTM010000111.1"/>
</dbReference>
<keyword evidence="3" id="KW-1185">Reference proteome</keyword>
<comment type="caution">
    <text evidence="2">The sequence shown here is derived from an EMBL/GenBank/DDBJ whole genome shotgun (WGS) entry which is preliminary data.</text>
</comment>
<reference evidence="2 3" key="1">
    <citation type="submission" date="2014-03" db="EMBL/GenBank/DDBJ databases">
        <title>Draft Genome of Photorhabdus luminescens BA1, an Egyptian Isolate.</title>
        <authorList>
            <person name="Ghazal S."/>
            <person name="Hurst S.G.IV."/>
            <person name="Morris K."/>
            <person name="Thomas K."/>
            <person name="Tisa L.S."/>
        </authorList>
    </citation>
    <scope>NUCLEOTIDE SEQUENCE [LARGE SCALE GENOMIC DNA]</scope>
    <source>
        <strain evidence="2 3">BA1</strain>
    </source>
</reference>
<accession>A0A022PRM9</accession>
<proteinExistence type="predicted"/>
<dbReference type="AlphaFoldDB" id="A0A022PRM9"/>
<evidence type="ECO:0000313" key="3">
    <source>
        <dbReference type="Proteomes" id="UP000023464"/>
    </source>
</evidence>
<evidence type="ECO:0000256" key="1">
    <source>
        <dbReference type="SAM" id="Phobius"/>
    </source>
</evidence>
<name>A0A022PRM9_9GAMM</name>
<evidence type="ECO:0000313" key="2">
    <source>
        <dbReference type="EMBL" id="EYU16985.1"/>
    </source>
</evidence>
<dbReference type="EMBL" id="JFGV01000004">
    <property type="protein sequence ID" value="EYU16985.1"/>
    <property type="molecule type" value="Genomic_DNA"/>
</dbReference>
<dbReference type="Proteomes" id="UP000023464">
    <property type="component" value="Unassembled WGS sequence"/>
</dbReference>
<keyword evidence="1" id="KW-0812">Transmembrane</keyword>
<organism evidence="2 3">
    <name type="scientific">Photorhabdus aegyptia</name>
    <dbReference type="NCBI Taxonomy" id="2805098"/>
    <lineage>
        <taxon>Bacteria</taxon>
        <taxon>Pseudomonadati</taxon>
        <taxon>Pseudomonadota</taxon>
        <taxon>Gammaproteobacteria</taxon>
        <taxon>Enterobacterales</taxon>
        <taxon>Morganellaceae</taxon>
        <taxon>Photorhabdus</taxon>
    </lineage>
</organism>
<keyword evidence="1" id="KW-1133">Transmembrane helix</keyword>